<dbReference type="GO" id="GO:0005179">
    <property type="term" value="F:hormone activity"/>
    <property type="evidence" value="ECO:0007669"/>
    <property type="project" value="InterPro"/>
</dbReference>
<feature type="compositionally biased region" description="Polar residues" evidence="2">
    <location>
        <begin position="84"/>
        <end position="96"/>
    </location>
</feature>
<dbReference type="KEGG" id="pti:PHATRDRAFT_47408"/>
<sequence length="239" mass="26477">MSEENKAENTNQPISAMDSPTREDGVQTGEGRVSFKSNIDDILFSDESPSSPSSAGGAGDVAIDGFKSTSSLVNRILNEDESQSESMSITGESPGTPSRRVRSVQFALDAPSVASNLDDATEEQLLKRIAKMQDIITQTQIDWSGEKALRKRKDKNLVKLAKELQKRATDLEVKDKQIAKMTSMVNNISDQYKLADTNLTRSEGKYRAAMMEVEARFANVQMQHRSTCNDLEQRYRTAC</sequence>
<feature type="region of interest" description="Disordered" evidence="2">
    <location>
        <begin position="1"/>
        <end position="62"/>
    </location>
</feature>
<dbReference type="RefSeq" id="XP_002181751.1">
    <property type="nucleotide sequence ID" value="XM_002181715.1"/>
</dbReference>
<evidence type="ECO:0000256" key="1">
    <source>
        <dbReference type="ARBA" id="ARBA00007604"/>
    </source>
</evidence>
<feature type="region of interest" description="Disordered" evidence="2">
    <location>
        <begin position="78"/>
        <end position="100"/>
    </location>
</feature>
<dbReference type="Pfam" id="PF02323">
    <property type="entry name" value="ELH"/>
    <property type="match status" value="1"/>
</dbReference>
<dbReference type="GO" id="GO:0005576">
    <property type="term" value="C:extracellular region"/>
    <property type="evidence" value="ECO:0007669"/>
    <property type="project" value="InterPro"/>
</dbReference>
<reference evidence="4" key="2">
    <citation type="submission" date="2008-08" db="EMBL/GenBank/DDBJ databases">
        <authorList>
            <consortium name="Diatom Consortium"/>
            <person name="Grigoriev I."/>
            <person name="Grimwood J."/>
            <person name="Kuo A."/>
            <person name="Otillar R.P."/>
            <person name="Salamov A."/>
            <person name="Detter J.C."/>
            <person name="Lindquist E."/>
            <person name="Shapiro H."/>
            <person name="Lucas S."/>
            <person name="Glavina del Rio T."/>
            <person name="Pitluck S."/>
            <person name="Rokhsar D."/>
            <person name="Bowler C."/>
        </authorList>
    </citation>
    <scope>GENOME REANNOTATION</scope>
    <source>
        <strain evidence="4">CCAP 1055/1</strain>
    </source>
</reference>
<dbReference type="InParanoid" id="B7G3A1"/>
<accession>B7G3A1</accession>
<proteinExistence type="inferred from homology"/>
<feature type="non-terminal residue" evidence="3">
    <location>
        <position position="239"/>
    </location>
</feature>
<evidence type="ECO:0000256" key="2">
    <source>
        <dbReference type="SAM" id="MobiDB-lite"/>
    </source>
</evidence>
<name>B7G3A1_PHATC</name>
<dbReference type="GeneID" id="7202447"/>
<evidence type="ECO:0000313" key="4">
    <source>
        <dbReference type="Proteomes" id="UP000000759"/>
    </source>
</evidence>
<dbReference type="InterPro" id="IPR003424">
    <property type="entry name" value="ELH"/>
</dbReference>
<dbReference type="AlphaFoldDB" id="B7G3A1"/>
<comment type="similarity">
    <text evidence="1">Belongs to the molluscan ELH family.</text>
</comment>
<protein>
    <submittedName>
        <fullName evidence="3">Uncharacterized protein</fullName>
    </submittedName>
</protein>
<dbReference type="EMBL" id="CM000615">
    <property type="protein sequence ID" value="EEC46965.1"/>
    <property type="molecule type" value="Genomic_DNA"/>
</dbReference>
<organism evidence="3 4">
    <name type="scientific">Phaeodactylum tricornutum (strain CCAP 1055/1)</name>
    <dbReference type="NCBI Taxonomy" id="556484"/>
    <lineage>
        <taxon>Eukaryota</taxon>
        <taxon>Sar</taxon>
        <taxon>Stramenopiles</taxon>
        <taxon>Ochrophyta</taxon>
        <taxon>Bacillariophyta</taxon>
        <taxon>Bacillariophyceae</taxon>
        <taxon>Bacillariophycidae</taxon>
        <taxon>Naviculales</taxon>
        <taxon>Phaeodactylaceae</taxon>
        <taxon>Phaeodactylum</taxon>
    </lineage>
</organism>
<dbReference type="HOGENOM" id="CLU_544552_0_0_1"/>
<reference evidence="3 4" key="1">
    <citation type="journal article" date="2008" name="Nature">
        <title>The Phaeodactylum genome reveals the evolutionary history of diatom genomes.</title>
        <authorList>
            <person name="Bowler C."/>
            <person name="Allen A.E."/>
            <person name="Badger J.H."/>
            <person name="Grimwood J."/>
            <person name="Jabbari K."/>
            <person name="Kuo A."/>
            <person name="Maheswari U."/>
            <person name="Martens C."/>
            <person name="Maumus F."/>
            <person name="Otillar R.P."/>
            <person name="Rayko E."/>
            <person name="Salamov A."/>
            <person name="Vandepoele K."/>
            <person name="Beszteri B."/>
            <person name="Gruber A."/>
            <person name="Heijde M."/>
            <person name="Katinka M."/>
            <person name="Mock T."/>
            <person name="Valentin K."/>
            <person name="Verret F."/>
            <person name="Berges J.A."/>
            <person name="Brownlee C."/>
            <person name="Cadoret J.P."/>
            <person name="Chiovitti A."/>
            <person name="Choi C.J."/>
            <person name="Coesel S."/>
            <person name="De Martino A."/>
            <person name="Detter J.C."/>
            <person name="Durkin C."/>
            <person name="Falciatore A."/>
            <person name="Fournet J."/>
            <person name="Haruta M."/>
            <person name="Huysman M.J."/>
            <person name="Jenkins B.D."/>
            <person name="Jiroutova K."/>
            <person name="Jorgensen R.E."/>
            <person name="Joubert Y."/>
            <person name="Kaplan A."/>
            <person name="Kroger N."/>
            <person name="Kroth P.G."/>
            <person name="La Roche J."/>
            <person name="Lindquist E."/>
            <person name="Lommer M."/>
            <person name="Martin-Jezequel V."/>
            <person name="Lopez P.J."/>
            <person name="Lucas S."/>
            <person name="Mangogna M."/>
            <person name="McGinnis K."/>
            <person name="Medlin L.K."/>
            <person name="Montsant A."/>
            <person name="Oudot-Le Secq M.P."/>
            <person name="Napoli C."/>
            <person name="Obornik M."/>
            <person name="Parker M.S."/>
            <person name="Petit J.L."/>
            <person name="Porcel B.M."/>
            <person name="Poulsen N."/>
            <person name="Robison M."/>
            <person name="Rychlewski L."/>
            <person name="Rynearson T.A."/>
            <person name="Schmutz J."/>
            <person name="Shapiro H."/>
            <person name="Siaut M."/>
            <person name="Stanley M."/>
            <person name="Sussman M.R."/>
            <person name="Taylor A.R."/>
            <person name="Vardi A."/>
            <person name="von Dassow P."/>
            <person name="Vyverman W."/>
            <person name="Willis A."/>
            <person name="Wyrwicz L.S."/>
            <person name="Rokhsar D.S."/>
            <person name="Weissenbach J."/>
            <person name="Armbrust E.V."/>
            <person name="Green B.R."/>
            <person name="Van de Peer Y."/>
            <person name="Grigoriev I.V."/>
        </authorList>
    </citation>
    <scope>NUCLEOTIDE SEQUENCE [LARGE SCALE GENOMIC DNA]</scope>
    <source>
        <strain evidence="3 4">CCAP 1055/1</strain>
    </source>
</reference>
<dbReference type="Proteomes" id="UP000000759">
    <property type="component" value="Chromosome 13"/>
</dbReference>
<gene>
    <name evidence="3" type="ORF">PHATRDRAFT_47408</name>
</gene>
<evidence type="ECO:0000313" key="3">
    <source>
        <dbReference type="EMBL" id="EEC46965.1"/>
    </source>
</evidence>
<dbReference type="PaxDb" id="2850-Phatr47408"/>
<keyword evidence="4" id="KW-1185">Reference proteome</keyword>